<comment type="caution">
    <text evidence="4">The sequence shown here is derived from an EMBL/GenBank/DDBJ whole genome shotgun (WGS) entry which is preliminary data.</text>
</comment>
<dbReference type="AlphaFoldDB" id="A0A9W8YKE5"/>
<dbReference type="GO" id="GO:0000492">
    <property type="term" value="P:box C/D snoRNP assembly"/>
    <property type="evidence" value="ECO:0007669"/>
    <property type="project" value="TreeGrafter"/>
</dbReference>
<dbReference type="PANTHER" id="PTHR13309">
    <property type="entry name" value="NUCLEAR FRAGILE X MENTAL RETARDATION PROTEIN INTERACTING PROTEIN 1"/>
    <property type="match status" value="1"/>
</dbReference>
<accession>A0A9W8YKE5</accession>
<feature type="compositionally biased region" description="Basic and acidic residues" evidence="2">
    <location>
        <begin position="319"/>
        <end position="330"/>
    </location>
</feature>
<feature type="compositionally biased region" description="Low complexity" evidence="2">
    <location>
        <begin position="728"/>
        <end position="743"/>
    </location>
</feature>
<feature type="compositionally biased region" description="Basic and acidic residues" evidence="2">
    <location>
        <begin position="363"/>
        <end position="374"/>
    </location>
</feature>
<evidence type="ECO:0000313" key="4">
    <source>
        <dbReference type="EMBL" id="KAJ4387140.1"/>
    </source>
</evidence>
<dbReference type="EMBL" id="JAPEVB010000005">
    <property type="protein sequence ID" value="KAJ4387140.1"/>
    <property type="molecule type" value="Genomic_DNA"/>
</dbReference>
<dbReference type="Proteomes" id="UP001140453">
    <property type="component" value="Unassembled WGS sequence"/>
</dbReference>
<gene>
    <name evidence="4" type="ORF">N0V93_007729</name>
</gene>
<feature type="compositionally biased region" description="Basic and acidic residues" evidence="2">
    <location>
        <begin position="550"/>
        <end position="568"/>
    </location>
</feature>
<keyword evidence="5" id="KW-1185">Reference proteome</keyword>
<protein>
    <recommendedName>
        <fullName evidence="3">CCHC-type domain-containing protein</fullName>
    </recommendedName>
</protein>
<feature type="compositionally biased region" description="Basic residues" evidence="2">
    <location>
        <begin position="707"/>
        <end position="727"/>
    </location>
</feature>
<feature type="region of interest" description="Disordered" evidence="2">
    <location>
        <begin position="511"/>
        <end position="784"/>
    </location>
</feature>
<reference evidence="4" key="1">
    <citation type="submission" date="2022-10" db="EMBL/GenBank/DDBJ databases">
        <title>Tapping the CABI collections for fungal endophytes: first genome assemblies for Collariella, Neodidymelliopsis, Ascochyta clinopodiicola, Didymella pomorum, Didymosphaeria variabile, Neocosmospora piperis and Neocucurbitaria cava.</title>
        <authorList>
            <person name="Hill R."/>
        </authorList>
    </citation>
    <scope>NUCLEOTIDE SEQUENCE</scope>
    <source>
        <strain evidence="4">IMI 355082</strain>
    </source>
</reference>
<feature type="compositionally biased region" description="Basic and acidic residues" evidence="2">
    <location>
        <begin position="644"/>
        <end position="657"/>
    </location>
</feature>
<organism evidence="4 5">
    <name type="scientific">Gnomoniopsis smithogilvyi</name>
    <dbReference type="NCBI Taxonomy" id="1191159"/>
    <lineage>
        <taxon>Eukaryota</taxon>
        <taxon>Fungi</taxon>
        <taxon>Dikarya</taxon>
        <taxon>Ascomycota</taxon>
        <taxon>Pezizomycotina</taxon>
        <taxon>Sordariomycetes</taxon>
        <taxon>Sordariomycetidae</taxon>
        <taxon>Diaporthales</taxon>
        <taxon>Gnomoniaceae</taxon>
        <taxon>Gnomoniopsis</taxon>
    </lineage>
</organism>
<evidence type="ECO:0000256" key="1">
    <source>
        <dbReference type="PROSITE-ProRule" id="PRU00047"/>
    </source>
</evidence>
<keyword evidence="1" id="KW-0479">Metal-binding</keyword>
<dbReference type="OrthoDB" id="3550095at2759"/>
<name>A0A9W8YKE5_9PEZI</name>
<feature type="compositionally biased region" description="Basic and acidic residues" evidence="2">
    <location>
        <begin position="287"/>
        <end position="302"/>
    </location>
</feature>
<feature type="compositionally biased region" description="Pro residues" evidence="2">
    <location>
        <begin position="142"/>
        <end position="164"/>
    </location>
</feature>
<dbReference type="GO" id="GO:0008270">
    <property type="term" value="F:zinc ion binding"/>
    <property type="evidence" value="ECO:0007669"/>
    <property type="project" value="UniProtKB-KW"/>
</dbReference>
<evidence type="ECO:0000259" key="3">
    <source>
        <dbReference type="PROSITE" id="PS50158"/>
    </source>
</evidence>
<dbReference type="InterPro" id="IPR036875">
    <property type="entry name" value="Znf_CCHC_sf"/>
</dbReference>
<sequence length="784" mass="86778">MTALAPGLDAPKSDGSCFNCGSHDHFAYTCPEPVRKEPYGAAVFRQRQAEKTMHANGGRGTENSRPKGSSIVVTKYAPPPPPFHTPSYYPPAANAWGHSGAYPPPAPGPPPNAYGQQPPPPYPPQAQPYQPPYPSGNTGYGPPAPPPPPPHPNGGYGPPPPASAPPLCQAPHQPPPPLSSYAPPGSYPPPAYPPSYTPPDRAYPQAPPQPGYQGPPPPGYQAPPIPPPPPPSFTPGYGGPPGLPPPPGTYPPNSYAPNFPAPASYSNLPPPPKPHWPQDQGGYNNQRNRDRRDRRNDRDRGNKNKQHRRDNHNQQRGRNNREGSHRDDASSLRPSSIPREKSPKPSPAPTVTPTVTPTVAKTETPEVKAAKAESEQTEEASIIEAAIPKEDQFDQDELWDFENAFNKLEKKAADPVGKPLAAEWNDFPTIPPAYNAKCIKSEYYDPDNPDAFLASVRDTKHWPALKRDPVFRFRRGMVTVQFPGSHHEYFTYHCSRKLGANELKEREIVPIPTDETLIDPTKARNNPQASAVHRQGEYPSVPLNGKRSHPKTDEYSRDAKRARNKELDSSPLPRHRRPSSRDADNENGPWAAQPGEAYTDSPHRPYSRDGYLQTPGGYRLQANGRLVPYDSAPPLRNDSGYHSSSDRYRSGRNDKSNTRLSPPPSVRVRERDASHEHDRDRDRSREVGRDRDRRERGRSRSLSQIHPRSRTRTHSRSRSRPRSRSRSRTAAADSAAAGSADAGSADEMDDLEYELLGMQRPETPKTVYKPPMKKQRPKVNDAFR</sequence>
<dbReference type="InterPro" id="IPR001878">
    <property type="entry name" value="Znf_CCHC"/>
</dbReference>
<dbReference type="InterPro" id="IPR039136">
    <property type="entry name" value="NUFIP1-like"/>
</dbReference>
<evidence type="ECO:0000256" key="2">
    <source>
        <dbReference type="SAM" id="MobiDB-lite"/>
    </source>
</evidence>
<feature type="compositionally biased region" description="Pro residues" evidence="2">
    <location>
        <begin position="241"/>
        <end position="250"/>
    </location>
</feature>
<feature type="compositionally biased region" description="Basic and acidic residues" evidence="2">
    <location>
        <begin position="667"/>
        <end position="695"/>
    </location>
</feature>
<feature type="domain" description="CCHC-type" evidence="3">
    <location>
        <begin position="17"/>
        <end position="32"/>
    </location>
</feature>
<feature type="region of interest" description="Disordered" evidence="2">
    <location>
        <begin position="46"/>
        <end position="381"/>
    </location>
</feature>
<feature type="compositionally biased region" description="Pro residues" evidence="2">
    <location>
        <begin position="185"/>
        <end position="197"/>
    </location>
</feature>
<dbReference type="PANTHER" id="PTHR13309:SF0">
    <property type="entry name" value="FMR1-INTERACTING PROTEIN NUFIP1"/>
    <property type="match status" value="1"/>
</dbReference>
<dbReference type="SUPFAM" id="SSF57756">
    <property type="entry name" value="Retrovirus zinc finger-like domains"/>
    <property type="match status" value="1"/>
</dbReference>
<dbReference type="GO" id="GO:0003723">
    <property type="term" value="F:RNA binding"/>
    <property type="evidence" value="ECO:0007669"/>
    <property type="project" value="InterPro"/>
</dbReference>
<dbReference type="GO" id="GO:0005634">
    <property type="term" value="C:nucleus"/>
    <property type="evidence" value="ECO:0007669"/>
    <property type="project" value="TreeGrafter"/>
</dbReference>
<feature type="compositionally biased region" description="Low complexity" evidence="2">
    <location>
        <begin position="351"/>
        <end position="362"/>
    </location>
</feature>
<dbReference type="PROSITE" id="PS50158">
    <property type="entry name" value="ZF_CCHC"/>
    <property type="match status" value="1"/>
</dbReference>
<keyword evidence="1" id="KW-0862">Zinc</keyword>
<evidence type="ECO:0000313" key="5">
    <source>
        <dbReference type="Proteomes" id="UP001140453"/>
    </source>
</evidence>
<feature type="compositionally biased region" description="Acidic residues" evidence="2">
    <location>
        <begin position="744"/>
        <end position="753"/>
    </location>
</feature>
<proteinExistence type="predicted"/>
<feature type="compositionally biased region" description="Pro residues" evidence="2">
    <location>
        <begin position="102"/>
        <end position="134"/>
    </location>
</feature>
<keyword evidence="1" id="KW-0863">Zinc-finger</keyword>
<feature type="compositionally biased region" description="Pro residues" evidence="2">
    <location>
        <begin position="205"/>
        <end position="233"/>
    </location>
</feature>